<name>A0A8X6XDG3_9ARAC</name>
<dbReference type="AlphaFoldDB" id="A0A8X6XDG3"/>
<dbReference type="EMBL" id="BMAV01008038">
    <property type="protein sequence ID" value="GFY51358.1"/>
    <property type="molecule type" value="Genomic_DNA"/>
</dbReference>
<gene>
    <name evidence="1" type="primary">NCL1_47170</name>
    <name evidence="1" type="ORF">TNIN_15891</name>
</gene>
<dbReference type="OrthoDB" id="10380148at2759"/>
<proteinExistence type="predicted"/>
<accession>A0A8X6XDG3</accession>
<keyword evidence="2" id="KW-1185">Reference proteome</keyword>
<evidence type="ECO:0000313" key="2">
    <source>
        <dbReference type="Proteomes" id="UP000886998"/>
    </source>
</evidence>
<sequence length="335" mass="38480">MPSGRIIHDLFKEHSGKDVPLNKELAKCLDTGGFILKVLRLYDLAYRVGKHENKILLKTGHTFYEVIIPFNVKCFKRVTEYPILELVELKIVISALKIALTAFLESGDLDATEQLGMRSFQLLVLVKDQKELSRILLILAHVYYFRQNMDKCFEMISQLEDALHQCADPVAEAIYFTTLVLALRSTGYQGVMEDKMKICNEYASRCPGMPSHPKFRSRVFCLCSHMAVWTSENNLQDSYTVWYNRATNMNHAVAMDDYWALLGCLALITNKIAKVQKNFVMYTESEFSQVKRALKKELKNVEKACSAFVPVLADSVRDTEKRFHVIVQRCNTLRL</sequence>
<protein>
    <submittedName>
        <fullName evidence="1">Uncharacterized protein</fullName>
    </submittedName>
</protein>
<reference evidence="1" key="1">
    <citation type="submission" date="2020-08" db="EMBL/GenBank/DDBJ databases">
        <title>Multicomponent nature underlies the extraordinary mechanical properties of spider dragline silk.</title>
        <authorList>
            <person name="Kono N."/>
            <person name="Nakamura H."/>
            <person name="Mori M."/>
            <person name="Yoshida Y."/>
            <person name="Ohtoshi R."/>
            <person name="Malay A.D."/>
            <person name="Moran D.A.P."/>
            <person name="Tomita M."/>
            <person name="Numata K."/>
            <person name="Arakawa K."/>
        </authorList>
    </citation>
    <scope>NUCLEOTIDE SEQUENCE</scope>
</reference>
<evidence type="ECO:0000313" key="1">
    <source>
        <dbReference type="EMBL" id="GFY51358.1"/>
    </source>
</evidence>
<organism evidence="1 2">
    <name type="scientific">Trichonephila inaurata madagascariensis</name>
    <dbReference type="NCBI Taxonomy" id="2747483"/>
    <lineage>
        <taxon>Eukaryota</taxon>
        <taxon>Metazoa</taxon>
        <taxon>Ecdysozoa</taxon>
        <taxon>Arthropoda</taxon>
        <taxon>Chelicerata</taxon>
        <taxon>Arachnida</taxon>
        <taxon>Araneae</taxon>
        <taxon>Araneomorphae</taxon>
        <taxon>Entelegynae</taxon>
        <taxon>Araneoidea</taxon>
        <taxon>Nephilidae</taxon>
        <taxon>Trichonephila</taxon>
        <taxon>Trichonephila inaurata</taxon>
    </lineage>
</organism>
<dbReference type="Proteomes" id="UP000886998">
    <property type="component" value="Unassembled WGS sequence"/>
</dbReference>
<comment type="caution">
    <text evidence="1">The sequence shown here is derived from an EMBL/GenBank/DDBJ whole genome shotgun (WGS) entry which is preliminary data.</text>
</comment>